<accession>A0A8K0UFS4</accession>
<feature type="compositionally biased region" description="Basic and acidic residues" evidence="1">
    <location>
        <begin position="121"/>
        <end position="132"/>
    </location>
</feature>
<protein>
    <submittedName>
        <fullName evidence="2">Uncharacterized protein</fullName>
    </submittedName>
</protein>
<evidence type="ECO:0000313" key="3">
    <source>
        <dbReference type="Proteomes" id="UP000813824"/>
    </source>
</evidence>
<organism evidence="2 3">
    <name type="scientific">Cristinia sonorae</name>
    <dbReference type="NCBI Taxonomy" id="1940300"/>
    <lineage>
        <taxon>Eukaryota</taxon>
        <taxon>Fungi</taxon>
        <taxon>Dikarya</taxon>
        <taxon>Basidiomycota</taxon>
        <taxon>Agaricomycotina</taxon>
        <taxon>Agaricomycetes</taxon>
        <taxon>Agaricomycetidae</taxon>
        <taxon>Agaricales</taxon>
        <taxon>Pleurotineae</taxon>
        <taxon>Stephanosporaceae</taxon>
        <taxon>Cristinia</taxon>
    </lineage>
</organism>
<dbReference type="Proteomes" id="UP000813824">
    <property type="component" value="Unassembled WGS sequence"/>
</dbReference>
<sequence>MFRNVFTSTNSRIILSSTSTSIRSFHASPLAAKTATDKVKEVAEKVNKSVGKGLASAIEKGEEATEATKQAVGELPQLIVVNAEVDIPYQGATTEKAKEDVDVAGQKANQAAAGVRQGSQDFKKDVKKEVRK</sequence>
<dbReference type="EMBL" id="JAEVFJ010000042">
    <property type="protein sequence ID" value="KAH8086599.1"/>
    <property type="molecule type" value="Genomic_DNA"/>
</dbReference>
<dbReference type="AlphaFoldDB" id="A0A8K0UFS4"/>
<dbReference type="OrthoDB" id="4023585at2759"/>
<evidence type="ECO:0000256" key="1">
    <source>
        <dbReference type="SAM" id="MobiDB-lite"/>
    </source>
</evidence>
<keyword evidence="3" id="KW-1185">Reference proteome</keyword>
<reference evidence="2" key="1">
    <citation type="journal article" date="2021" name="New Phytol.">
        <title>Evolutionary innovations through gain and loss of genes in the ectomycorrhizal Boletales.</title>
        <authorList>
            <person name="Wu G."/>
            <person name="Miyauchi S."/>
            <person name="Morin E."/>
            <person name="Kuo A."/>
            <person name="Drula E."/>
            <person name="Varga T."/>
            <person name="Kohler A."/>
            <person name="Feng B."/>
            <person name="Cao Y."/>
            <person name="Lipzen A."/>
            <person name="Daum C."/>
            <person name="Hundley H."/>
            <person name="Pangilinan J."/>
            <person name="Johnson J."/>
            <person name="Barry K."/>
            <person name="LaButti K."/>
            <person name="Ng V."/>
            <person name="Ahrendt S."/>
            <person name="Min B."/>
            <person name="Choi I.G."/>
            <person name="Park H."/>
            <person name="Plett J.M."/>
            <person name="Magnuson J."/>
            <person name="Spatafora J.W."/>
            <person name="Nagy L.G."/>
            <person name="Henrissat B."/>
            <person name="Grigoriev I.V."/>
            <person name="Yang Z.L."/>
            <person name="Xu J."/>
            <person name="Martin F.M."/>
        </authorList>
    </citation>
    <scope>NUCLEOTIDE SEQUENCE</scope>
    <source>
        <strain evidence="2">KKN 215</strain>
    </source>
</reference>
<proteinExistence type="predicted"/>
<name>A0A8K0UFS4_9AGAR</name>
<gene>
    <name evidence="2" type="ORF">BXZ70DRAFT_546326</name>
</gene>
<comment type="caution">
    <text evidence="2">The sequence shown here is derived from an EMBL/GenBank/DDBJ whole genome shotgun (WGS) entry which is preliminary data.</text>
</comment>
<evidence type="ECO:0000313" key="2">
    <source>
        <dbReference type="EMBL" id="KAH8086599.1"/>
    </source>
</evidence>
<feature type="region of interest" description="Disordered" evidence="1">
    <location>
        <begin position="108"/>
        <end position="132"/>
    </location>
</feature>